<dbReference type="EMBL" id="JAUGZK010000008">
    <property type="protein sequence ID" value="MEE2024934.1"/>
    <property type="molecule type" value="Genomic_DNA"/>
</dbReference>
<protein>
    <recommendedName>
        <fullName evidence="1">N-acetylglucosamine kinase</fullName>
        <ecNumber evidence="1">2.7.1.59</ecNumber>
    </recommendedName>
</protein>
<dbReference type="Proteomes" id="UP001339167">
    <property type="component" value="Unassembled WGS sequence"/>
</dbReference>
<keyword evidence="2" id="KW-0808">Transferase</keyword>
<keyword evidence="4" id="KW-0547">Nucleotide-binding</keyword>
<keyword evidence="3" id="KW-0479">Metal-binding</keyword>
<keyword evidence="6" id="KW-0862">Zinc</keyword>
<evidence type="ECO:0000256" key="9">
    <source>
        <dbReference type="ARBA" id="ARBA00049065"/>
    </source>
</evidence>
<evidence type="ECO:0000313" key="11">
    <source>
        <dbReference type="Proteomes" id="UP001339167"/>
    </source>
</evidence>
<keyword evidence="11" id="KW-1185">Reference proteome</keyword>
<evidence type="ECO:0000256" key="5">
    <source>
        <dbReference type="ARBA" id="ARBA00022777"/>
    </source>
</evidence>
<proteinExistence type="predicted"/>
<evidence type="ECO:0000256" key="8">
    <source>
        <dbReference type="ARBA" id="ARBA00023277"/>
    </source>
</evidence>
<keyword evidence="7" id="KW-0067">ATP-binding</keyword>
<evidence type="ECO:0000256" key="1">
    <source>
        <dbReference type="ARBA" id="ARBA00012122"/>
    </source>
</evidence>
<comment type="catalytic activity">
    <reaction evidence="9">
        <text>N-acetyl-D-glucosamine + ATP = N-acetyl-D-glucosamine 6-phosphate + ADP + H(+)</text>
        <dbReference type="Rhea" id="RHEA:17417"/>
        <dbReference type="ChEBI" id="CHEBI:15378"/>
        <dbReference type="ChEBI" id="CHEBI:30616"/>
        <dbReference type="ChEBI" id="CHEBI:57513"/>
        <dbReference type="ChEBI" id="CHEBI:456216"/>
        <dbReference type="ChEBI" id="CHEBI:506227"/>
        <dbReference type="EC" id="2.7.1.59"/>
    </reaction>
</comment>
<dbReference type="PROSITE" id="PS01125">
    <property type="entry name" value="ROK"/>
    <property type="match status" value="1"/>
</dbReference>
<dbReference type="CDD" id="cd24057">
    <property type="entry name" value="ASKHA_NBD_ROK_NAGK"/>
    <property type="match status" value="1"/>
</dbReference>
<evidence type="ECO:0000256" key="2">
    <source>
        <dbReference type="ARBA" id="ARBA00022679"/>
    </source>
</evidence>
<evidence type="ECO:0000256" key="6">
    <source>
        <dbReference type="ARBA" id="ARBA00022833"/>
    </source>
</evidence>
<gene>
    <name evidence="10" type="ORF">QWF21_11810</name>
</gene>
<dbReference type="Pfam" id="PF00480">
    <property type="entry name" value="ROK"/>
    <property type="match status" value="1"/>
</dbReference>
<organism evidence="10 11">
    <name type="scientific">Alkalimonas mucilaginosa</name>
    <dbReference type="NCBI Taxonomy" id="3057676"/>
    <lineage>
        <taxon>Bacteria</taxon>
        <taxon>Pseudomonadati</taxon>
        <taxon>Pseudomonadota</taxon>
        <taxon>Gammaproteobacteria</taxon>
        <taxon>Alkalimonas</taxon>
    </lineage>
</organism>
<keyword evidence="8" id="KW-0119">Carbohydrate metabolism</keyword>
<comment type="caution">
    <text evidence="10">The sequence shown here is derived from an EMBL/GenBank/DDBJ whole genome shotgun (WGS) entry which is preliminary data.</text>
</comment>
<dbReference type="Gene3D" id="3.30.420.40">
    <property type="match status" value="2"/>
</dbReference>
<dbReference type="PANTHER" id="PTHR18964">
    <property type="entry name" value="ROK (REPRESSOR, ORF, KINASE) FAMILY"/>
    <property type="match status" value="1"/>
</dbReference>
<evidence type="ECO:0000313" key="10">
    <source>
        <dbReference type="EMBL" id="MEE2024934.1"/>
    </source>
</evidence>
<evidence type="ECO:0000256" key="3">
    <source>
        <dbReference type="ARBA" id="ARBA00022723"/>
    </source>
</evidence>
<dbReference type="InterPro" id="IPR000600">
    <property type="entry name" value="ROK"/>
</dbReference>
<reference evidence="10 11" key="1">
    <citation type="submission" date="2023-06" db="EMBL/GenBank/DDBJ databases">
        <title>Alkalimonas sp., MEB004 an alkaliphilic bacterium isolated from Lonar Lake, India.</title>
        <authorList>
            <person name="Joshi A."/>
            <person name="Thite S."/>
        </authorList>
    </citation>
    <scope>NUCLEOTIDE SEQUENCE [LARGE SCALE GENOMIC DNA]</scope>
    <source>
        <strain evidence="10 11">MEB004</strain>
    </source>
</reference>
<evidence type="ECO:0000256" key="4">
    <source>
        <dbReference type="ARBA" id="ARBA00022741"/>
    </source>
</evidence>
<evidence type="ECO:0000256" key="7">
    <source>
        <dbReference type="ARBA" id="ARBA00022840"/>
    </source>
</evidence>
<dbReference type="PANTHER" id="PTHR18964:SF162">
    <property type="entry name" value="N-ACETYL-D-GLUCOSAMINE KINASE"/>
    <property type="match status" value="1"/>
</dbReference>
<accession>A0ABU7JGW4</accession>
<keyword evidence="5" id="KW-0418">Kinase</keyword>
<dbReference type="EC" id="2.7.1.59" evidence="1"/>
<dbReference type="RefSeq" id="WP_330088259.1">
    <property type="nucleotide sequence ID" value="NZ_JAUGZK010000008.1"/>
</dbReference>
<sequence length="304" mass="32027">MKLCYGLDIGGTKMELAIFDQQMQLQQEWRLATPTTNYADFLQQLCAQITQADQFSGQKGQLGIALPGIQDANGRVVSSNVPCLNGRQVVADLQQLLQRPVAIGNDCRCFVFSEAVLGAGRGFVRVLGVILGTGCGGGFYADGALQQGRQQLVGEFGHQNLAARVVQQHRLPLYSCGCGLVGCAETYVSGRGLERLYQHFAGEPKSTYQWLEDYRAGQPAAVHTFAAYMDALGSVLAAQLLAYDPDVIVLGGGLSDIAEIVAAAPEATQAHLFAGVQVPPIKVAEGGAASGKRGAALLGAKANG</sequence>
<dbReference type="InterPro" id="IPR049874">
    <property type="entry name" value="ROK_cs"/>
</dbReference>
<dbReference type="SUPFAM" id="SSF53067">
    <property type="entry name" value="Actin-like ATPase domain"/>
    <property type="match status" value="1"/>
</dbReference>
<dbReference type="InterPro" id="IPR043129">
    <property type="entry name" value="ATPase_NBD"/>
</dbReference>
<name>A0ABU7JGW4_9GAMM</name>